<evidence type="ECO:0000313" key="2">
    <source>
        <dbReference type="EMBL" id="TYR30792.1"/>
    </source>
</evidence>
<reference evidence="2 3" key="1">
    <citation type="submission" date="2019-08" db="EMBL/GenBank/DDBJ databases">
        <title>Phlebobacter frassis gen. nov. sp. nov., a new member of family Sphingobacteriaceae isolated from sand fly rearing media.</title>
        <authorList>
            <person name="Kakumanu M.L."/>
            <person name="Marayati B.F."/>
            <person name="Wada-Katsumata A."/>
            <person name="Wasserberg G."/>
            <person name="Schal C."/>
            <person name="Apperson C.S."/>
            <person name="Ponnusamy L."/>
        </authorList>
    </citation>
    <scope>NUCLEOTIDE SEQUENCE [LARGE SCALE GENOMIC DNA]</scope>
    <source>
        <strain evidence="2 3">SSI9</strain>
    </source>
</reference>
<dbReference type="EMBL" id="VTAV01000036">
    <property type="protein sequence ID" value="TYR30792.1"/>
    <property type="molecule type" value="Genomic_DNA"/>
</dbReference>
<feature type="region of interest" description="Disordered" evidence="1">
    <location>
        <begin position="28"/>
        <end position="125"/>
    </location>
</feature>
<proteinExistence type="predicted"/>
<accession>A0A5D4GRX6</accession>
<name>A0A5D4GRX6_9SPHI</name>
<comment type="caution">
    <text evidence="2">The sequence shown here is derived from an EMBL/GenBank/DDBJ whole genome shotgun (WGS) entry which is preliminary data.</text>
</comment>
<gene>
    <name evidence="2" type="ORF">FXV77_21800</name>
</gene>
<evidence type="ECO:0000313" key="3">
    <source>
        <dbReference type="Proteomes" id="UP000322362"/>
    </source>
</evidence>
<dbReference type="RefSeq" id="WP_148921360.1">
    <property type="nucleotide sequence ID" value="NZ_VTAV01000036.1"/>
</dbReference>
<dbReference type="AlphaFoldDB" id="A0A5D4GRX6"/>
<organism evidence="2 3">
    <name type="scientific">Sphingobacterium phlebotomi</name>
    <dbReference type="NCBI Taxonomy" id="2605433"/>
    <lineage>
        <taxon>Bacteria</taxon>
        <taxon>Pseudomonadati</taxon>
        <taxon>Bacteroidota</taxon>
        <taxon>Sphingobacteriia</taxon>
        <taxon>Sphingobacteriales</taxon>
        <taxon>Sphingobacteriaceae</taxon>
        <taxon>Sphingobacterium</taxon>
    </lineage>
</organism>
<protein>
    <submittedName>
        <fullName evidence="2">Uncharacterized protein</fullName>
    </submittedName>
</protein>
<feature type="compositionally biased region" description="Acidic residues" evidence="1">
    <location>
        <begin position="54"/>
        <end position="64"/>
    </location>
</feature>
<keyword evidence="3" id="KW-1185">Reference proteome</keyword>
<dbReference type="Proteomes" id="UP000322362">
    <property type="component" value="Unassembled WGS sequence"/>
</dbReference>
<feature type="compositionally biased region" description="Gly residues" evidence="1">
    <location>
        <begin position="82"/>
        <end position="95"/>
    </location>
</feature>
<sequence length="313" mass="34495">MKRQPILDFFDISSNVEELPRNELFRLRGGYSDGTIDGGELPGVDVPPPPGSPDPDDDPWDWGGDDPHDGWEDDNSDSGGWSDTGGGSGGGGGGSIYTPPPANDDSNNDEDDTENNDPWERDEDGNIVMTVTDNQSHVDYRSSSSLPEDMKVKVILEEVIIKVGDQDITAFRVKEVLDINGNIVTDDLEQYMSNCHGYAFGDGELWFNDAFWSDQSGFDPTPNELGSFEDLLKSDTLYKEVDRSEADYAVIWKTEGGVEFLAHSAIVNSDGSYSQKSDTSKVYVVDSETDFVNTQLPPAPGDSQRVVYYKRNF</sequence>
<evidence type="ECO:0000256" key="1">
    <source>
        <dbReference type="SAM" id="MobiDB-lite"/>
    </source>
</evidence>
<feature type="compositionally biased region" description="Acidic residues" evidence="1">
    <location>
        <begin position="106"/>
        <end position="125"/>
    </location>
</feature>